<gene>
    <name evidence="5" type="ORF">EDB95_2032</name>
</gene>
<dbReference type="InterPro" id="IPR013780">
    <property type="entry name" value="Glyco_hydro_b"/>
</dbReference>
<dbReference type="Gene3D" id="3.20.20.80">
    <property type="entry name" value="Glycosidases"/>
    <property type="match status" value="1"/>
</dbReference>
<feature type="domain" description="Glycosyl hydrolase family 13 catalytic" evidence="4">
    <location>
        <begin position="138"/>
        <end position="532"/>
    </location>
</feature>
<dbReference type="Gene3D" id="2.60.40.1180">
    <property type="entry name" value="Golgi alpha-mannosidase II"/>
    <property type="match status" value="1"/>
</dbReference>
<dbReference type="SUPFAM" id="SSF81296">
    <property type="entry name" value="E set domains"/>
    <property type="match status" value="1"/>
</dbReference>
<dbReference type="Pfam" id="PF09087">
    <property type="entry name" value="Cyc-maltodext_N"/>
    <property type="match status" value="1"/>
</dbReference>
<feature type="chain" id="PRO_5020588733" evidence="3">
    <location>
        <begin position="17"/>
        <end position="620"/>
    </location>
</feature>
<dbReference type="Pfam" id="PF00128">
    <property type="entry name" value="Alpha-amylase"/>
    <property type="match status" value="1"/>
</dbReference>
<dbReference type="InterPro" id="IPR017853">
    <property type="entry name" value="GH"/>
</dbReference>
<dbReference type="SMART" id="SM00642">
    <property type="entry name" value="Aamy"/>
    <property type="match status" value="1"/>
</dbReference>
<evidence type="ECO:0000259" key="4">
    <source>
        <dbReference type="SMART" id="SM00642"/>
    </source>
</evidence>
<dbReference type="InterPro" id="IPR014756">
    <property type="entry name" value="Ig_E-set"/>
</dbReference>
<dbReference type="GO" id="GO:0005975">
    <property type="term" value="P:carbohydrate metabolic process"/>
    <property type="evidence" value="ECO:0007669"/>
    <property type="project" value="InterPro"/>
</dbReference>
<dbReference type="PANTHER" id="PTHR10357">
    <property type="entry name" value="ALPHA-AMYLASE FAMILY MEMBER"/>
    <property type="match status" value="1"/>
</dbReference>
<accession>A0A4R8DV00</accession>
<feature type="signal peptide" evidence="3">
    <location>
        <begin position="1"/>
        <end position="16"/>
    </location>
</feature>
<dbReference type="InterPro" id="IPR013783">
    <property type="entry name" value="Ig-like_fold"/>
</dbReference>
<dbReference type="InterPro" id="IPR019492">
    <property type="entry name" value="Cyclo-malto-dextrinase_C"/>
</dbReference>
<proteinExistence type="predicted"/>
<dbReference type="Proteomes" id="UP000294498">
    <property type="component" value="Unassembled WGS sequence"/>
</dbReference>
<reference evidence="5 6" key="1">
    <citation type="submission" date="2019-03" db="EMBL/GenBank/DDBJ databases">
        <title>Genomic Encyclopedia of Type Strains, Phase IV (KMG-IV): sequencing the most valuable type-strain genomes for metagenomic binning, comparative biology and taxonomic classification.</title>
        <authorList>
            <person name="Goeker M."/>
        </authorList>
    </citation>
    <scope>NUCLEOTIDE SEQUENCE [LARGE SCALE GENOMIC DNA]</scope>
    <source>
        <strain evidence="5 6">DSM 100059</strain>
    </source>
</reference>
<dbReference type="EMBL" id="SODV01000001">
    <property type="protein sequence ID" value="TDX01001.1"/>
    <property type="molecule type" value="Genomic_DNA"/>
</dbReference>
<evidence type="ECO:0000256" key="2">
    <source>
        <dbReference type="ARBA" id="ARBA00023295"/>
    </source>
</evidence>
<sequence length="620" mass="70147">MMRTLLLLLLAVSAEAQTQVITLHAGPASQEVKVEPSNWWVGMKEPSVQLMCYAPGIGGTTPRLEAYPGVALKTVHRVENRNYLFVDLSIGTGARPGVLHFTFAGAPSYNMDFVLRARDARDGVSRIQGVTDKDLVYLLMPDRFANGDPSNDVVRGMRDTIVEKDAPSERHGGDLKGVQDHLDYLKDLGITTVWMTPVNENDMPHGAYHGYAFTDQYQVDRRFGGNEAYAALSEALHRKGMKLIQDGVYNHVGSDHWTVLDMPMKDWLNQWPEYTNTSYKVEPLLDPYASDIDRRTSVDGWFVKSMPDLNQRNPYVRNYLTQYAIWATETFGVDGWRVDTWFYSDKDFLNHVNAALVREFPRLTMFGEVWVGSVAEAAYWCQNNLDVPYKSNLQGVVDFNVCFSMQDALRKDGNPDRLYTTLAQDFLYKNPFRNCIMLDNHDMDRFYGIVGQDLDKYKMGIAWVLTLRGIPELYYGTEILMRRLKSEGGDGVVRENFPGGWPGDSVNKFAPAGRTTEEQEAFSYLRTLAHYRLGSSALTSGRLMQYVPTDGMYVYFRYDSSQTVMVAANTSDHEQTLDMSRFSERVGGFRDGRDVVTGATEPLSGMRLGSHKVVVLELSK</sequence>
<evidence type="ECO:0000313" key="5">
    <source>
        <dbReference type="EMBL" id="TDX01001.1"/>
    </source>
</evidence>
<dbReference type="PANTHER" id="PTHR10357:SF210">
    <property type="entry name" value="MALTODEXTRIN GLUCOSIDASE"/>
    <property type="match status" value="1"/>
</dbReference>
<keyword evidence="3" id="KW-0732">Signal</keyword>
<keyword evidence="1" id="KW-0378">Hydrolase</keyword>
<dbReference type="Pfam" id="PF10438">
    <property type="entry name" value="Cyc-maltodext_C"/>
    <property type="match status" value="1"/>
</dbReference>
<dbReference type="Gene3D" id="2.60.40.10">
    <property type="entry name" value="Immunoglobulins"/>
    <property type="match status" value="1"/>
</dbReference>
<protein>
    <submittedName>
        <fullName evidence="5">Glycosidase</fullName>
    </submittedName>
</protein>
<evidence type="ECO:0000256" key="3">
    <source>
        <dbReference type="SAM" id="SignalP"/>
    </source>
</evidence>
<organism evidence="5 6">
    <name type="scientific">Dinghuibacter silviterrae</name>
    <dbReference type="NCBI Taxonomy" id="1539049"/>
    <lineage>
        <taxon>Bacteria</taxon>
        <taxon>Pseudomonadati</taxon>
        <taxon>Bacteroidota</taxon>
        <taxon>Chitinophagia</taxon>
        <taxon>Chitinophagales</taxon>
        <taxon>Chitinophagaceae</taxon>
        <taxon>Dinghuibacter</taxon>
    </lineage>
</organism>
<comment type="caution">
    <text evidence="5">The sequence shown here is derived from an EMBL/GenBank/DDBJ whole genome shotgun (WGS) entry which is preliminary data.</text>
</comment>
<evidence type="ECO:0000256" key="1">
    <source>
        <dbReference type="ARBA" id="ARBA00022801"/>
    </source>
</evidence>
<evidence type="ECO:0000313" key="6">
    <source>
        <dbReference type="Proteomes" id="UP000294498"/>
    </source>
</evidence>
<keyword evidence="6" id="KW-1185">Reference proteome</keyword>
<dbReference type="SUPFAM" id="SSF51445">
    <property type="entry name" value="(Trans)glycosidases"/>
    <property type="match status" value="1"/>
</dbReference>
<keyword evidence="2 5" id="KW-0326">Glycosidase</keyword>
<dbReference type="GO" id="GO:0016798">
    <property type="term" value="F:hydrolase activity, acting on glycosyl bonds"/>
    <property type="evidence" value="ECO:0007669"/>
    <property type="project" value="UniProtKB-KW"/>
</dbReference>
<dbReference type="InterPro" id="IPR006047">
    <property type="entry name" value="GH13_cat_dom"/>
</dbReference>
<dbReference type="AlphaFoldDB" id="A0A4R8DV00"/>
<dbReference type="InterPro" id="IPR015171">
    <property type="entry name" value="Cyc-maltodext_N"/>
</dbReference>
<dbReference type="SUPFAM" id="SSF51011">
    <property type="entry name" value="Glycosyl hydrolase domain"/>
    <property type="match status" value="1"/>
</dbReference>
<dbReference type="RefSeq" id="WP_246073580.1">
    <property type="nucleotide sequence ID" value="NZ_SODV01000001.1"/>
</dbReference>
<name>A0A4R8DV00_9BACT</name>
<dbReference type="CDD" id="cd11340">
    <property type="entry name" value="AmyAc_bac_CMD_like_3"/>
    <property type="match status" value="1"/>
</dbReference>